<organism evidence="5 6">
    <name type="scientific">candidate division WOR-1 bacterium RIFCSPLOWO2_02_FULL_46_20</name>
    <dbReference type="NCBI Taxonomy" id="1802567"/>
    <lineage>
        <taxon>Bacteria</taxon>
        <taxon>Bacillati</taxon>
        <taxon>Saganbacteria</taxon>
    </lineage>
</organism>
<name>A0A1F4RB83_UNCSA</name>
<dbReference type="PROSITE" id="PS00892">
    <property type="entry name" value="HIT_1"/>
    <property type="match status" value="1"/>
</dbReference>
<dbReference type="GO" id="GO:0003824">
    <property type="term" value="F:catalytic activity"/>
    <property type="evidence" value="ECO:0007669"/>
    <property type="project" value="InterPro"/>
</dbReference>
<dbReference type="Gene3D" id="3.30.428.10">
    <property type="entry name" value="HIT-like"/>
    <property type="match status" value="1"/>
</dbReference>
<evidence type="ECO:0000259" key="4">
    <source>
        <dbReference type="PROSITE" id="PS51084"/>
    </source>
</evidence>
<sequence length="111" mass="12092">MSCLFCKIIANEIPASKVYEDVGVLAFNDIAPQAPVHILVIPKKHVDTVDELIEMSVISDLFAVMKKLAAELGIDKSGYRIVINHGQDAGQAVPHLHFHLLGGRKLAWPPG</sequence>
<dbReference type="CDD" id="cd01276">
    <property type="entry name" value="PKCI_related"/>
    <property type="match status" value="1"/>
</dbReference>
<evidence type="ECO:0000256" key="3">
    <source>
        <dbReference type="PROSITE-ProRule" id="PRU00464"/>
    </source>
</evidence>
<dbReference type="SUPFAM" id="SSF54197">
    <property type="entry name" value="HIT-like"/>
    <property type="match status" value="1"/>
</dbReference>
<gene>
    <name evidence="5" type="ORF">A3H38_04785</name>
</gene>
<dbReference type="InterPro" id="IPR011146">
    <property type="entry name" value="HIT-like"/>
</dbReference>
<feature type="short sequence motif" description="Histidine triad motif" evidence="2 3">
    <location>
        <begin position="95"/>
        <end position="99"/>
    </location>
</feature>
<proteinExistence type="predicted"/>
<accession>A0A1F4RB83</accession>
<evidence type="ECO:0000256" key="2">
    <source>
        <dbReference type="PIRSR" id="PIRSR601310-3"/>
    </source>
</evidence>
<protein>
    <submittedName>
        <fullName evidence="5">Histidine triad nucleotide-binding protein</fullName>
    </submittedName>
</protein>
<comment type="caution">
    <text evidence="5">The sequence shown here is derived from an EMBL/GenBank/DDBJ whole genome shotgun (WGS) entry which is preliminary data.</text>
</comment>
<dbReference type="PRINTS" id="PR00332">
    <property type="entry name" value="HISTRIAD"/>
</dbReference>
<reference evidence="5 6" key="1">
    <citation type="journal article" date="2016" name="Nat. Commun.">
        <title>Thousands of microbial genomes shed light on interconnected biogeochemical processes in an aquifer system.</title>
        <authorList>
            <person name="Anantharaman K."/>
            <person name="Brown C.T."/>
            <person name="Hug L.A."/>
            <person name="Sharon I."/>
            <person name="Castelle C.J."/>
            <person name="Probst A.J."/>
            <person name="Thomas B.C."/>
            <person name="Singh A."/>
            <person name="Wilkins M.J."/>
            <person name="Karaoz U."/>
            <person name="Brodie E.L."/>
            <person name="Williams K.H."/>
            <person name="Hubbard S.S."/>
            <person name="Banfield J.F."/>
        </authorList>
    </citation>
    <scope>NUCLEOTIDE SEQUENCE [LARGE SCALE GENOMIC DNA]</scope>
</reference>
<dbReference type="InterPro" id="IPR019808">
    <property type="entry name" value="Histidine_triad_CS"/>
</dbReference>
<evidence type="ECO:0000313" key="6">
    <source>
        <dbReference type="Proteomes" id="UP000176938"/>
    </source>
</evidence>
<evidence type="ECO:0000256" key="1">
    <source>
        <dbReference type="PIRSR" id="PIRSR601310-1"/>
    </source>
</evidence>
<dbReference type="PANTHER" id="PTHR23089">
    <property type="entry name" value="HISTIDINE TRIAD HIT PROTEIN"/>
    <property type="match status" value="1"/>
</dbReference>
<dbReference type="PROSITE" id="PS51084">
    <property type="entry name" value="HIT_2"/>
    <property type="match status" value="1"/>
</dbReference>
<dbReference type="InterPro" id="IPR036265">
    <property type="entry name" value="HIT-like_sf"/>
</dbReference>
<dbReference type="Pfam" id="PF01230">
    <property type="entry name" value="HIT"/>
    <property type="match status" value="1"/>
</dbReference>
<feature type="domain" description="HIT" evidence="4">
    <location>
        <begin position="4"/>
        <end position="111"/>
    </location>
</feature>
<feature type="active site" description="Tele-AMP-histidine intermediate" evidence="1">
    <location>
        <position position="97"/>
    </location>
</feature>
<dbReference type="Proteomes" id="UP000176938">
    <property type="component" value="Unassembled WGS sequence"/>
</dbReference>
<dbReference type="EMBL" id="METP01000041">
    <property type="protein sequence ID" value="OGC05428.1"/>
    <property type="molecule type" value="Genomic_DNA"/>
</dbReference>
<dbReference type="AlphaFoldDB" id="A0A1F4RB83"/>
<dbReference type="InterPro" id="IPR001310">
    <property type="entry name" value="Histidine_triad_HIT"/>
</dbReference>
<evidence type="ECO:0000313" key="5">
    <source>
        <dbReference type="EMBL" id="OGC05428.1"/>
    </source>
</evidence>